<dbReference type="Proteomes" id="UP001139411">
    <property type="component" value="Unassembled WGS sequence"/>
</dbReference>
<evidence type="ECO:0008006" key="12">
    <source>
        <dbReference type="Google" id="ProtNLM"/>
    </source>
</evidence>
<feature type="transmembrane region" description="Helical" evidence="9">
    <location>
        <begin position="20"/>
        <end position="37"/>
    </location>
</feature>
<reference evidence="10" key="1">
    <citation type="submission" date="2022-01" db="EMBL/GenBank/DDBJ databases">
        <title>Novel species in genus Dyadobacter.</title>
        <authorList>
            <person name="Ma C."/>
        </authorList>
    </citation>
    <scope>NUCLEOTIDE SEQUENCE</scope>
    <source>
        <strain evidence="10">CY357</strain>
    </source>
</reference>
<keyword evidence="5 9" id="KW-1133">Transmembrane helix</keyword>
<evidence type="ECO:0000256" key="9">
    <source>
        <dbReference type="SAM" id="Phobius"/>
    </source>
</evidence>
<proteinExistence type="inferred from homology"/>
<protein>
    <recommendedName>
        <fullName evidence="12">Multidrug transporter</fullName>
    </recommendedName>
</protein>
<dbReference type="PANTHER" id="PTHR33281">
    <property type="entry name" value="UPF0187 PROTEIN YNEE"/>
    <property type="match status" value="1"/>
</dbReference>
<comment type="subcellular location">
    <subcellularLocation>
        <location evidence="1">Cell membrane</location>
        <topology evidence="1">Multi-pass membrane protein</topology>
    </subcellularLocation>
</comment>
<dbReference type="EMBL" id="JAKFFV010000002">
    <property type="protein sequence ID" value="MCF2496730.1"/>
    <property type="molecule type" value="Genomic_DNA"/>
</dbReference>
<evidence type="ECO:0000313" key="11">
    <source>
        <dbReference type="Proteomes" id="UP001139411"/>
    </source>
</evidence>
<keyword evidence="2" id="KW-0813">Transport</keyword>
<dbReference type="GO" id="GO:0005886">
    <property type="term" value="C:plasma membrane"/>
    <property type="evidence" value="ECO:0007669"/>
    <property type="project" value="UniProtKB-SubCell"/>
</dbReference>
<name>A0A9X1Q8B1_9BACT</name>
<keyword evidence="4 9" id="KW-0812">Transmembrane</keyword>
<evidence type="ECO:0000256" key="8">
    <source>
        <dbReference type="ARBA" id="ARBA00034708"/>
    </source>
</evidence>
<dbReference type="PANTHER" id="PTHR33281:SF19">
    <property type="entry name" value="VOLTAGE-DEPENDENT ANION CHANNEL-FORMING PROTEIN YNEE"/>
    <property type="match status" value="1"/>
</dbReference>
<comment type="caution">
    <text evidence="10">The sequence shown here is derived from an EMBL/GenBank/DDBJ whole genome shotgun (WGS) entry which is preliminary data.</text>
</comment>
<evidence type="ECO:0000256" key="7">
    <source>
        <dbReference type="ARBA" id="ARBA00023136"/>
    </source>
</evidence>
<organism evidence="10 11">
    <name type="scientific">Dyadobacter chenhuakuii</name>
    <dbReference type="NCBI Taxonomy" id="2909339"/>
    <lineage>
        <taxon>Bacteria</taxon>
        <taxon>Pseudomonadati</taxon>
        <taxon>Bacteroidota</taxon>
        <taxon>Cytophagia</taxon>
        <taxon>Cytophagales</taxon>
        <taxon>Spirosomataceae</taxon>
        <taxon>Dyadobacter</taxon>
    </lineage>
</organism>
<evidence type="ECO:0000256" key="6">
    <source>
        <dbReference type="ARBA" id="ARBA00023065"/>
    </source>
</evidence>
<gene>
    <name evidence="10" type="ORF">L0661_00325</name>
</gene>
<keyword evidence="7 9" id="KW-0472">Membrane</keyword>
<evidence type="ECO:0000256" key="3">
    <source>
        <dbReference type="ARBA" id="ARBA00022475"/>
    </source>
</evidence>
<dbReference type="Pfam" id="PF25539">
    <property type="entry name" value="Bestrophin_2"/>
    <property type="match status" value="1"/>
</dbReference>
<evidence type="ECO:0000256" key="2">
    <source>
        <dbReference type="ARBA" id="ARBA00022448"/>
    </source>
</evidence>
<feature type="transmembrane region" description="Helical" evidence="9">
    <location>
        <begin position="43"/>
        <end position="62"/>
    </location>
</feature>
<evidence type="ECO:0000256" key="4">
    <source>
        <dbReference type="ARBA" id="ARBA00022692"/>
    </source>
</evidence>
<evidence type="ECO:0000256" key="5">
    <source>
        <dbReference type="ARBA" id="ARBA00022989"/>
    </source>
</evidence>
<evidence type="ECO:0000256" key="1">
    <source>
        <dbReference type="ARBA" id="ARBA00004651"/>
    </source>
</evidence>
<dbReference type="InterPro" id="IPR044669">
    <property type="entry name" value="YneE/VCCN1/2-like"/>
</dbReference>
<dbReference type="RefSeq" id="WP_235176383.1">
    <property type="nucleotide sequence ID" value="NZ_JAKFFV010000002.1"/>
</dbReference>
<feature type="transmembrane region" description="Helical" evidence="9">
    <location>
        <begin position="267"/>
        <end position="287"/>
    </location>
</feature>
<feature type="transmembrane region" description="Helical" evidence="9">
    <location>
        <begin position="241"/>
        <end position="261"/>
    </location>
</feature>
<keyword evidence="3" id="KW-1003">Cell membrane</keyword>
<dbReference type="GO" id="GO:0005254">
    <property type="term" value="F:chloride channel activity"/>
    <property type="evidence" value="ECO:0007669"/>
    <property type="project" value="InterPro"/>
</dbReference>
<comment type="similarity">
    <text evidence="8">Belongs to the anion channel-forming bestrophin (TC 1.A.46) family.</text>
</comment>
<evidence type="ECO:0000313" key="10">
    <source>
        <dbReference type="EMBL" id="MCF2496730.1"/>
    </source>
</evidence>
<keyword evidence="6" id="KW-0406">Ion transport</keyword>
<sequence>MIVKKTLSLKSIFEFTGYHFLWLTGWMSLVTTVYYFFSWSILALPWLPLPLIGTAVVFYIGFKNNQSYDRLWEARKIWSEITNSSRMLATMITNYRSGESSEADGELIRKQIVFRHIAYLYQLREQLLEPTVWEHVSMKSSWGTGFYNRQRRAKLTSSFQEELEAIAGRKYLSVEEKIDLQGYKNKAVQLLNIQTRMIQQLYKNNALNMLQQMEVQAAIRNFYDSQGKMERIKQSPFPREYATFSFIFVCVFIFFLPFGLLGEFERLGAFGIWLTIPVGVIIGWIFVAMEMISDYCENPFEGLRNDTPMLSICREIEINMLQTIGENDIPDLIKPKSHVLI</sequence>
<dbReference type="AlphaFoldDB" id="A0A9X1Q8B1"/>
<accession>A0A9X1Q8B1</accession>